<sequence>MQPTSNKLGALWVNEPKSEKGPVLSGEIDGQRVVGFKNKKWSEAEQKKQPLYQLYRSIKQVKEAKA</sequence>
<dbReference type="STRING" id="1797535.A2744_02965"/>
<evidence type="ECO:0000256" key="1">
    <source>
        <dbReference type="SAM" id="MobiDB-lite"/>
    </source>
</evidence>
<dbReference type="Proteomes" id="UP000178240">
    <property type="component" value="Unassembled WGS sequence"/>
</dbReference>
<name>A0A1G1XZV2_9BACT</name>
<dbReference type="AlphaFoldDB" id="A0A1G1XZV2"/>
<accession>A0A1G1XZV2</accession>
<feature type="region of interest" description="Disordered" evidence="1">
    <location>
        <begin position="1"/>
        <end position="26"/>
    </location>
</feature>
<evidence type="ECO:0000313" key="3">
    <source>
        <dbReference type="Proteomes" id="UP000178240"/>
    </source>
</evidence>
<protein>
    <submittedName>
        <fullName evidence="2">Uncharacterized protein</fullName>
    </submittedName>
</protein>
<dbReference type="EMBL" id="MHIE01000016">
    <property type="protein sequence ID" value="OGY45625.1"/>
    <property type="molecule type" value="Genomic_DNA"/>
</dbReference>
<proteinExistence type="predicted"/>
<reference evidence="2 3" key="1">
    <citation type="journal article" date="2016" name="Nat. Commun.">
        <title>Thousands of microbial genomes shed light on interconnected biogeochemical processes in an aquifer system.</title>
        <authorList>
            <person name="Anantharaman K."/>
            <person name="Brown C.T."/>
            <person name="Hug L.A."/>
            <person name="Sharon I."/>
            <person name="Castelle C.J."/>
            <person name="Probst A.J."/>
            <person name="Thomas B.C."/>
            <person name="Singh A."/>
            <person name="Wilkins M.J."/>
            <person name="Karaoz U."/>
            <person name="Brodie E.L."/>
            <person name="Williams K.H."/>
            <person name="Hubbard S.S."/>
            <person name="Banfield J.F."/>
        </authorList>
    </citation>
    <scope>NUCLEOTIDE SEQUENCE [LARGE SCALE GENOMIC DNA]</scope>
</reference>
<gene>
    <name evidence="2" type="ORF">A2744_02965</name>
</gene>
<comment type="caution">
    <text evidence="2">The sequence shown here is derived from an EMBL/GenBank/DDBJ whole genome shotgun (WGS) entry which is preliminary data.</text>
</comment>
<evidence type="ECO:0000313" key="2">
    <source>
        <dbReference type="EMBL" id="OGY45625.1"/>
    </source>
</evidence>
<organism evidence="2 3">
    <name type="scientific">Candidatus Buchananbacteria bacterium RIFCSPHIGHO2_01_FULL_44_11</name>
    <dbReference type="NCBI Taxonomy" id="1797535"/>
    <lineage>
        <taxon>Bacteria</taxon>
        <taxon>Candidatus Buchananiibacteriota</taxon>
    </lineage>
</organism>